<dbReference type="InterPro" id="IPR000847">
    <property type="entry name" value="LysR_HTH_N"/>
</dbReference>
<dbReference type="Pfam" id="PF00126">
    <property type="entry name" value="HTH_1"/>
    <property type="match status" value="1"/>
</dbReference>
<dbReference type="SUPFAM" id="SSF46785">
    <property type="entry name" value="Winged helix' DNA-binding domain"/>
    <property type="match status" value="1"/>
</dbReference>
<keyword evidence="7" id="KW-1185">Reference proteome</keyword>
<dbReference type="InterPro" id="IPR058163">
    <property type="entry name" value="LysR-type_TF_proteobact-type"/>
</dbReference>
<dbReference type="PANTHER" id="PTHR30537:SF3">
    <property type="entry name" value="TRANSCRIPTIONAL REGULATORY PROTEIN"/>
    <property type="match status" value="1"/>
</dbReference>
<dbReference type="GO" id="GO:0006351">
    <property type="term" value="P:DNA-templated transcription"/>
    <property type="evidence" value="ECO:0007669"/>
    <property type="project" value="TreeGrafter"/>
</dbReference>
<dbReference type="Pfam" id="PF03466">
    <property type="entry name" value="LysR_substrate"/>
    <property type="match status" value="1"/>
</dbReference>
<evidence type="ECO:0000256" key="1">
    <source>
        <dbReference type="ARBA" id="ARBA00009437"/>
    </source>
</evidence>
<evidence type="ECO:0000256" key="3">
    <source>
        <dbReference type="ARBA" id="ARBA00023125"/>
    </source>
</evidence>
<dbReference type="Gene3D" id="3.40.190.290">
    <property type="match status" value="1"/>
</dbReference>
<gene>
    <name evidence="6" type="ORF">FVF75_10185</name>
</gene>
<sequence length="290" mass="30952">MRHMNWDDLRFVLAVARAGSLAGASRALGVNHATVLRRITGFERDLDVTIFDRTARGYRVAPRRAQVIAAMEQAESAVLGVERVMSAARSPLAGVVRVTSTDTLCLAVMPGIVETLQAGEGDLTIELNSQNLHLDLGRLDADIAVRPARSLPDGLTGVRACQMGFAVYATGPAIGNWLGMTGSLAPLPASEWLRANVAAERITGRADSFVVLREMAAAGQGRAILPCVLGDEDQRLIRLADAMPPMVTDIWVASHPDMADVPRIRAVCDMLVRALEREAARLLGAAATIG</sequence>
<comment type="similarity">
    <text evidence="1">Belongs to the LysR transcriptional regulatory family.</text>
</comment>
<dbReference type="InterPro" id="IPR036390">
    <property type="entry name" value="WH_DNA-bd_sf"/>
</dbReference>
<comment type="caution">
    <text evidence="6">The sequence shown here is derived from an EMBL/GenBank/DDBJ whole genome shotgun (WGS) entry which is preliminary data.</text>
</comment>
<dbReference type="Proteomes" id="UP000322080">
    <property type="component" value="Unassembled WGS sequence"/>
</dbReference>
<protein>
    <submittedName>
        <fullName evidence="6">LysR family transcriptional regulator</fullName>
    </submittedName>
</protein>
<name>A0A5D0RLN7_9RHOB</name>
<evidence type="ECO:0000256" key="4">
    <source>
        <dbReference type="ARBA" id="ARBA00023163"/>
    </source>
</evidence>
<dbReference type="InterPro" id="IPR005119">
    <property type="entry name" value="LysR_subst-bd"/>
</dbReference>
<dbReference type="SUPFAM" id="SSF53850">
    <property type="entry name" value="Periplasmic binding protein-like II"/>
    <property type="match status" value="1"/>
</dbReference>
<proteinExistence type="inferred from homology"/>
<dbReference type="PROSITE" id="PS50931">
    <property type="entry name" value="HTH_LYSR"/>
    <property type="match status" value="1"/>
</dbReference>
<keyword evidence="4" id="KW-0804">Transcription</keyword>
<dbReference type="GO" id="GO:0043565">
    <property type="term" value="F:sequence-specific DNA binding"/>
    <property type="evidence" value="ECO:0007669"/>
    <property type="project" value="TreeGrafter"/>
</dbReference>
<accession>A0A5D0RLN7</accession>
<evidence type="ECO:0000256" key="2">
    <source>
        <dbReference type="ARBA" id="ARBA00023015"/>
    </source>
</evidence>
<dbReference type="EMBL" id="VSIY01000006">
    <property type="protein sequence ID" value="TYB81464.1"/>
    <property type="molecule type" value="Genomic_DNA"/>
</dbReference>
<keyword evidence="2" id="KW-0805">Transcription regulation</keyword>
<keyword evidence="3" id="KW-0238">DNA-binding</keyword>
<evidence type="ECO:0000313" key="6">
    <source>
        <dbReference type="EMBL" id="TYB81464.1"/>
    </source>
</evidence>
<dbReference type="InterPro" id="IPR036388">
    <property type="entry name" value="WH-like_DNA-bd_sf"/>
</dbReference>
<dbReference type="PANTHER" id="PTHR30537">
    <property type="entry name" value="HTH-TYPE TRANSCRIPTIONAL REGULATOR"/>
    <property type="match status" value="1"/>
</dbReference>
<evidence type="ECO:0000259" key="5">
    <source>
        <dbReference type="PROSITE" id="PS50931"/>
    </source>
</evidence>
<feature type="domain" description="HTH lysR-type" evidence="5">
    <location>
        <begin position="4"/>
        <end position="61"/>
    </location>
</feature>
<dbReference type="Gene3D" id="1.10.10.10">
    <property type="entry name" value="Winged helix-like DNA-binding domain superfamily/Winged helix DNA-binding domain"/>
    <property type="match status" value="1"/>
</dbReference>
<reference evidence="6 7" key="1">
    <citation type="submission" date="2019-08" db="EMBL/GenBank/DDBJ databases">
        <title>Identification of a novel species of the genus Boseongicola.</title>
        <authorList>
            <person name="Zhang X.-Q."/>
        </authorList>
    </citation>
    <scope>NUCLEOTIDE SEQUENCE [LARGE SCALE GENOMIC DNA]</scope>
    <source>
        <strain evidence="6 7">HY14</strain>
    </source>
</reference>
<organism evidence="6 7">
    <name type="scientific">Maritimibacter fusiformis</name>
    <dbReference type="NCBI Taxonomy" id="2603819"/>
    <lineage>
        <taxon>Bacteria</taxon>
        <taxon>Pseudomonadati</taxon>
        <taxon>Pseudomonadota</taxon>
        <taxon>Alphaproteobacteria</taxon>
        <taxon>Rhodobacterales</taxon>
        <taxon>Roseobacteraceae</taxon>
        <taxon>Maritimibacter</taxon>
    </lineage>
</organism>
<evidence type="ECO:0000313" key="7">
    <source>
        <dbReference type="Proteomes" id="UP000322080"/>
    </source>
</evidence>
<dbReference type="AlphaFoldDB" id="A0A5D0RLN7"/>
<dbReference type="GO" id="GO:0003700">
    <property type="term" value="F:DNA-binding transcription factor activity"/>
    <property type="evidence" value="ECO:0007669"/>
    <property type="project" value="InterPro"/>
</dbReference>